<organism evidence="1">
    <name type="scientific">Arundo donax</name>
    <name type="common">Giant reed</name>
    <name type="synonym">Donax arundinaceus</name>
    <dbReference type="NCBI Taxonomy" id="35708"/>
    <lineage>
        <taxon>Eukaryota</taxon>
        <taxon>Viridiplantae</taxon>
        <taxon>Streptophyta</taxon>
        <taxon>Embryophyta</taxon>
        <taxon>Tracheophyta</taxon>
        <taxon>Spermatophyta</taxon>
        <taxon>Magnoliopsida</taxon>
        <taxon>Liliopsida</taxon>
        <taxon>Poales</taxon>
        <taxon>Poaceae</taxon>
        <taxon>PACMAD clade</taxon>
        <taxon>Arundinoideae</taxon>
        <taxon>Arundineae</taxon>
        <taxon>Arundo</taxon>
    </lineage>
</organism>
<proteinExistence type="predicted"/>
<reference evidence="1" key="1">
    <citation type="submission" date="2014-09" db="EMBL/GenBank/DDBJ databases">
        <authorList>
            <person name="Magalhaes I.L.F."/>
            <person name="Oliveira U."/>
            <person name="Santos F.R."/>
            <person name="Vidigal T.H.D.A."/>
            <person name="Brescovit A.D."/>
            <person name="Santos A.J."/>
        </authorList>
    </citation>
    <scope>NUCLEOTIDE SEQUENCE</scope>
    <source>
        <tissue evidence="1">Shoot tissue taken approximately 20 cm above the soil surface</tissue>
    </source>
</reference>
<dbReference type="AlphaFoldDB" id="A0A0A9C9F0"/>
<dbReference type="EMBL" id="GBRH01225704">
    <property type="protein sequence ID" value="JAD72191.1"/>
    <property type="molecule type" value="Transcribed_RNA"/>
</dbReference>
<sequence length="33" mass="3775">MIGDSLDSFISIDFQFRPNLHPLLIAYSFTTSK</sequence>
<name>A0A0A9C9F0_ARUDO</name>
<accession>A0A0A9C9F0</accession>
<protein>
    <submittedName>
        <fullName evidence="1">Uncharacterized protein</fullName>
    </submittedName>
</protein>
<reference evidence="1" key="2">
    <citation type="journal article" date="2015" name="Data Brief">
        <title>Shoot transcriptome of the giant reed, Arundo donax.</title>
        <authorList>
            <person name="Barrero R.A."/>
            <person name="Guerrero F.D."/>
            <person name="Moolhuijzen P."/>
            <person name="Goolsby J.A."/>
            <person name="Tidwell J."/>
            <person name="Bellgard S.E."/>
            <person name="Bellgard M.I."/>
        </authorList>
    </citation>
    <scope>NUCLEOTIDE SEQUENCE</scope>
    <source>
        <tissue evidence="1">Shoot tissue taken approximately 20 cm above the soil surface</tissue>
    </source>
</reference>
<evidence type="ECO:0000313" key="1">
    <source>
        <dbReference type="EMBL" id="JAD72191.1"/>
    </source>
</evidence>